<dbReference type="Proteomes" id="UP000307173">
    <property type="component" value="Unassembled WGS sequence"/>
</dbReference>
<sequence>MQVQLPDWVLSLAKTPNSILAATSKGTIHLLPFDSTKWPSNTENFTPQHKSTIHKILTTQNDPYTAYTASEDSTVKIWDLRQPLTSPTANLTNSRNLPFFSIDVNHNKLAAGSQLKGVDSELVIFDIRKTDHSLRSFIDSHNDDITVTKFHPTQSNLLLSGATDGYVNIYDLNISNEDDAMLQCITFDSVHSANWLSSNRITVLSHIETFGIFTLASEQEINGESATDTSTDNIFGDIRDKWNCEYVVDIFPPGYIVTGKNSTGELNVRSLDPITETIGDILWTAPPDWHNNEVVRDWICAEGVAYSAGEDCKIWATQCPLEDTTNSFFQSYSTSQDLEPDQT</sequence>
<dbReference type="PANTHER" id="PTHR22889">
    <property type="entry name" value="WD REPEAT-CONTAINING PROTEIN 89"/>
    <property type="match status" value="1"/>
</dbReference>
<dbReference type="PROSITE" id="PS00678">
    <property type="entry name" value="WD_REPEATS_1"/>
    <property type="match status" value="1"/>
</dbReference>
<dbReference type="Pfam" id="PF00400">
    <property type="entry name" value="WD40"/>
    <property type="match status" value="2"/>
</dbReference>
<evidence type="ECO:0000256" key="1">
    <source>
        <dbReference type="ARBA" id="ARBA00022574"/>
    </source>
</evidence>
<dbReference type="PANTHER" id="PTHR22889:SF0">
    <property type="entry name" value="WD REPEAT-CONTAINING PROTEIN 89"/>
    <property type="match status" value="1"/>
</dbReference>
<dbReference type="AlphaFoldDB" id="A0A4T0WZK7"/>
<dbReference type="PROSITE" id="PS50082">
    <property type="entry name" value="WD_REPEATS_2"/>
    <property type="match status" value="2"/>
</dbReference>
<dbReference type="InterPro" id="IPR019775">
    <property type="entry name" value="WD40_repeat_CS"/>
</dbReference>
<feature type="repeat" description="WD" evidence="3">
    <location>
        <begin position="138"/>
        <end position="173"/>
    </location>
</feature>
<dbReference type="InterPro" id="IPR001680">
    <property type="entry name" value="WD40_rpt"/>
</dbReference>
<dbReference type="PROSITE" id="PS50294">
    <property type="entry name" value="WD_REPEATS_REGION"/>
    <property type="match status" value="1"/>
</dbReference>
<organism evidence="4 5">
    <name type="scientific">Pichia inconspicua</name>
    <dbReference type="NCBI Taxonomy" id="52247"/>
    <lineage>
        <taxon>Eukaryota</taxon>
        <taxon>Fungi</taxon>
        <taxon>Dikarya</taxon>
        <taxon>Ascomycota</taxon>
        <taxon>Saccharomycotina</taxon>
        <taxon>Pichiomycetes</taxon>
        <taxon>Pichiales</taxon>
        <taxon>Pichiaceae</taxon>
        <taxon>Pichia</taxon>
    </lineage>
</organism>
<dbReference type="SMART" id="SM00320">
    <property type="entry name" value="WD40"/>
    <property type="match status" value="2"/>
</dbReference>
<keyword evidence="5" id="KW-1185">Reference proteome</keyword>
<proteinExistence type="predicted"/>
<evidence type="ECO:0000313" key="5">
    <source>
        <dbReference type="Proteomes" id="UP000307173"/>
    </source>
</evidence>
<dbReference type="OrthoDB" id="25131at2759"/>
<evidence type="ECO:0000256" key="2">
    <source>
        <dbReference type="ARBA" id="ARBA00022737"/>
    </source>
</evidence>
<reference evidence="4 5" key="1">
    <citation type="journal article" date="2019" name="Front. Genet.">
        <title>Whole-Genome Sequencing of the Opportunistic Yeast Pathogen Candida inconspicua Uncovers Its Hybrid Origin.</title>
        <authorList>
            <person name="Mixao V."/>
            <person name="Hansen A.P."/>
            <person name="Saus E."/>
            <person name="Boekhout T."/>
            <person name="Lass-Florl C."/>
            <person name="Gabaldon T."/>
        </authorList>
    </citation>
    <scope>NUCLEOTIDE SEQUENCE [LARGE SCALE GENOMIC DNA]</scope>
    <source>
        <strain evidence="4 5">CBS 180</strain>
    </source>
</reference>
<evidence type="ECO:0000313" key="4">
    <source>
        <dbReference type="EMBL" id="TID19822.1"/>
    </source>
</evidence>
<protein>
    <submittedName>
        <fullName evidence="4">Uncharacterized protein</fullName>
    </submittedName>
</protein>
<dbReference type="SUPFAM" id="SSF50978">
    <property type="entry name" value="WD40 repeat-like"/>
    <property type="match status" value="1"/>
</dbReference>
<comment type="caution">
    <text evidence="4">The sequence shown here is derived from an EMBL/GenBank/DDBJ whole genome shotgun (WGS) entry which is preliminary data.</text>
</comment>
<dbReference type="Gene3D" id="2.130.10.10">
    <property type="entry name" value="YVTN repeat-like/Quinoprotein amine dehydrogenase"/>
    <property type="match status" value="1"/>
</dbReference>
<feature type="repeat" description="WD" evidence="3">
    <location>
        <begin position="46"/>
        <end position="81"/>
    </location>
</feature>
<dbReference type="InterPro" id="IPR015943">
    <property type="entry name" value="WD40/YVTN_repeat-like_dom_sf"/>
</dbReference>
<dbReference type="EMBL" id="SELW01000594">
    <property type="protein sequence ID" value="TID19822.1"/>
    <property type="molecule type" value="Genomic_DNA"/>
</dbReference>
<dbReference type="STRING" id="52247.A0A4T0WZK7"/>
<keyword evidence="1 3" id="KW-0853">WD repeat</keyword>
<evidence type="ECO:0000256" key="3">
    <source>
        <dbReference type="PROSITE-ProRule" id="PRU00221"/>
    </source>
</evidence>
<dbReference type="InterPro" id="IPR036322">
    <property type="entry name" value="WD40_repeat_dom_sf"/>
</dbReference>
<dbReference type="InterPro" id="IPR039328">
    <property type="entry name" value="WDR89"/>
</dbReference>
<accession>A0A4T0WZK7</accession>
<name>A0A4T0WZK7_9ASCO</name>
<keyword evidence="2" id="KW-0677">Repeat</keyword>
<gene>
    <name evidence="4" type="ORF">CANINC_003705</name>
</gene>